<dbReference type="RefSeq" id="WP_280009460.1">
    <property type="nucleotide sequence ID" value="NZ_JAOCEK010000031.1"/>
</dbReference>
<dbReference type="EMBL" id="JAOCEK010000031">
    <property type="protein sequence ID" value="MDH1337092.1"/>
    <property type="molecule type" value="Genomic_DNA"/>
</dbReference>
<accession>A0AA42Q4X6</accession>
<evidence type="ECO:0000313" key="2">
    <source>
        <dbReference type="EMBL" id="MDH1337092.1"/>
    </source>
</evidence>
<comment type="caution">
    <text evidence="2">The sequence shown here is derived from an EMBL/GenBank/DDBJ whole genome shotgun (WGS) entry which is preliminary data.</text>
</comment>
<feature type="region of interest" description="Disordered" evidence="1">
    <location>
        <begin position="216"/>
        <end position="238"/>
    </location>
</feature>
<proteinExistence type="predicted"/>
<sequence>MAFTEPIRKAVVEYVERDLPSNEFYERYFWFISDAPLRERLEEEFRSARYIYKLLEGLTAKDWLLTSQVKVQILLYASIYEAVLHHILLQEYRTSQEVVALTSYEHRRPINISGDIRNKIQSAYNPTGPISVYQTETRSIDERKIVFEDKAETARLLGLIDQSVKDVVCNVYSLRNAIHLHAELRRGIEYEIEVAKEAYWRLKGFCQQISEKLLADGKVSPPPAPLPKTPRSTISSTKKNSQISSSWFKRLISLFAS</sequence>
<evidence type="ECO:0000256" key="1">
    <source>
        <dbReference type="SAM" id="MobiDB-lite"/>
    </source>
</evidence>
<organism evidence="2 3">
    <name type="scientific">Comamonas thiooxydans</name>
    <dbReference type="NCBI Taxonomy" id="363952"/>
    <lineage>
        <taxon>Bacteria</taxon>
        <taxon>Pseudomonadati</taxon>
        <taxon>Pseudomonadota</taxon>
        <taxon>Betaproteobacteria</taxon>
        <taxon>Burkholderiales</taxon>
        <taxon>Comamonadaceae</taxon>
        <taxon>Comamonas</taxon>
    </lineage>
</organism>
<gene>
    <name evidence="2" type="ORF">N5D63_23370</name>
</gene>
<name>A0AA42Q4X6_9BURK</name>
<dbReference type="AlphaFoldDB" id="A0AA42Q4X6"/>
<evidence type="ECO:0000313" key="3">
    <source>
        <dbReference type="Proteomes" id="UP001161065"/>
    </source>
</evidence>
<dbReference type="Proteomes" id="UP001161065">
    <property type="component" value="Unassembled WGS sequence"/>
</dbReference>
<reference evidence="2" key="1">
    <citation type="submission" date="2022-09" db="EMBL/GenBank/DDBJ databases">
        <title>Intensive care unit water sources are persistently colonized with multi-drug resistant bacteria and are the site of extensive horizontal gene transfer of antibiotic resistance genes.</title>
        <authorList>
            <person name="Diorio-Toth L."/>
        </authorList>
    </citation>
    <scope>NUCLEOTIDE SEQUENCE</scope>
    <source>
        <strain evidence="2">GD03832</strain>
    </source>
</reference>
<protein>
    <submittedName>
        <fullName evidence="2">Uncharacterized protein</fullName>
    </submittedName>
</protein>